<accession>A0A3S0Q7J6</accession>
<dbReference type="EMBL" id="RYFC01000001">
    <property type="protein sequence ID" value="RTZ49663.1"/>
    <property type="molecule type" value="Genomic_DNA"/>
</dbReference>
<comment type="similarity">
    <text evidence="2">Belongs to the outer membrane factor (OMF) (TC 1.B.17) family.</text>
</comment>
<reference evidence="8 9" key="1">
    <citation type="submission" date="2018-12" db="EMBL/GenBank/DDBJ databases">
        <title>Draft Genome Sequence of Chryseobacterium arthrosphaerae strain ED882-96 Isolated from the Blood of a Patient with Liver Cirrhosis in Taiwan.</title>
        <authorList>
            <person name="Lin J.-N."/>
            <person name="Lai C.-H."/>
            <person name="Yang C.-H."/>
            <person name="Huang Y.-H."/>
        </authorList>
    </citation>
    <scope>NUCLEOTIDE SEQUENCE [LARGE SCALE GENOMIC DNA]</scope>
    <source>
        <strain evidence="8 9">ED882-96</strain>
    </source>
</reference>
<comment type="caution">
    <text evidence="8">The sequence shown here is derived from an EMBL/GenBank/DDBJ whole genome shotgun (WGS) entry which is preliminary data.</text>
</comment>
<keyword evidence="5" id="KW-0812">Transmembrane</keyword>
<evidence type="ECO:0000313" key="8">
    <source>
        <dbReference type="EMBL" id="RTZ49663.1"/>
    </source>
</evidence>
<dbReference type="PANTHER" id="PTHR30026:SF20">
    <property type="entry name" value="OUTER MEMBRANE PROTEIN TOLC"/>
    <property type="match status" value="1"/>
</dbReference>
<sequence length="260" mass="29760">MHRMVLCTARVVRHLFNLNALADQNWNSAFGSLYLTNINWNVYTFGKLKSKENIEIADTEVQKADLNQEIFQHQVKTAAAYFNLLVSQRLENVQYENYKRSEVIYTIAKARAESGLIPEVDASLAKAEMSGAQTATINANDHVLEYNKKLADLLVENFTDYQLDHYFSKNTPSLVMKPQLLKTIQALYGLHRRSIKATTGNSFKYIKTAVSFSLWGIPGRDPVLGGIMFRIIRLFHNLTEGSWSRQDELYCRGQPQLEPY</sequence>
<evidence type="ECO:0000256" key="7">
    <source>
        <dbReference type="ARBA" id="ARBA00023237"/>
    </source>
</evidence>
<protein>
    <recommendedName>
        <fullName evidence="10">TolC family protein</fullName>
    </recommendedName>
</protein>
<comment type="subcellular location">
    <subcellularLocation>
        <location evidence="1">Cell outer membrane</location>
    </subcellularLocation>
</comment>
<dbReference type="InterPro" id="IPR003423">
    <property type="entry name" value="OMP_efflux"/>
</dbReference>
<evidence type="ECO:0000256" key="5">
    <source>
        <dbReference type="ARBA" id="ARBA00022692"/>
    </source>
</evidence>
<keyword evidence="4" id="KW-1134">Transmembrane beta strand</keyword>
<evidence type="ECO:0000256" key="3">
    <source>
        <dbReference type="ARBA" id="ARBA00022448"/>
    </source>
</evidence>
<dbReference type="InterPro" id="IPR051906">
    <property type="entry name" value="TolC-like"/>
</dbReference>
<keyword evidence="7" id="KW-0998">Cell outer membrane</keyword>
<proteinExistence type="inferred from homology"/>
<evidence type="ECO:0000313" key="9">
    <source>
        <dbReference type="Proteomes" id="UP000276953"/>
    </source>
</evidence>
<dbReference type="GO" id="GO:0015562">
    <property type="term" value="F:efflux transmembrane transporter activity"/>
    <property type="evidence" value="ECO:0007669"/>
    <property type="project" value="InterPro"/>
</dbReference>
<dbReference type="Proteomes" id="UP000276953">
    <property type="component" value="Unassembled WGS sequence"/>
</dbReference>
<dbReference type="GO" id="GO:0015288">
    <property type="term" value="F:porin activity"/>
    <property type="evidence" value="ECO:0007669"/>
    <property type="project" value="TreeGrafter"/>
</dbReference>
<dbReference type="PANTHER" id="PTHR30026">
    <property type="entry name" value="OUTER MEMBRANE PROTEIN TOLC"/>
    <property type="match status" value="1"/>
</dbReference>
<dbReference type="Pfam" id="PF02321">
    <property type="entry name" value="OEP"/>
    <property type="match status" value="1"/>
</dbReference>
<evidence type="ECO:0000256" key="2">
    <source>
        <dbReference type="ARBA" id="ARBA00007613"/>
    </source>
</evidence>
<gene>
    <name evidence="8" type="ORF">EJ377_04695</name>
</gene>
<keyword evidence="3" id="KW-0813">Transport</keyword>
<dbReference type="GO" id="GO:1990281">
    <property type="term" value="C:efflux pump complex"/>
    <property type="evidence" value="ECO:0007669"/>
    <property type="project" value="TreeGrafter"/>
</dbReference>
<dbReference type="AlphaFoldDB" id="A0A3S0Q7J6"/>
<evidence type="ECO:0000256" key="4">
    <source>
        <dbReference type="ARBA" id="ARBA00022452"/>
    </source>
</evidence>
<dbReference type="Gene3D" id="1.20.1600.10">
    <property type="entry name" value="Outer membrane efflux proteins (OEP)"/>
    <property type="match status" value="1"/>
</dbReference>
<keyword evidence="6" id="KW-0472">Membrane</keyword>
<evidence type="ECO:0000256" key="6">
    <source>
        <dbReference type="ARBA" id="ARBA00023136"/>
    </source>
</evidence>
<evidence type="ECO:0008006" key="10">
    <source>
        <dbReference type="Google" id="ProtNLM"/>
    </source>
</evidence>
<organism evidence="8 9">
    <name type="scientific">Chryseobacterium arthrosphaerae</name>
    <dbReference type="NCBI Taxonomy" id="651561"/>
    <lineage>
        <taxon>Bacteria</taxon>
        <taxon>Pseudomonadati</taxon>
        <taxon>Bacteroidota</taxon>
        <taxon>Flavobacteriia</taxon>
        <taxon>Flavobacteriales</taxon>
        <taxon>Weeksellaceae</taxon>
        <taxon>Chryseobacterium group</taxon>
        <taxon>Chryseobacterium</taxon>
    </lineage>
</organism>
<dbReference type="SUPFAM" id="SSF56954">
    <property type="entry name" value="Outer membrane efflux proteins (OEP)"/>
    <property type="match status" value="1"/>
</dbReference>
<dbReference type="GO" id="GO:0009279">
    <property type="term" value="C:cell outer membrane"/>
    <property type="evidence" value="ECO:0007669"/>
    <property type="project" value="UniProtKB-SubCell"/>
</dbReference>
<evidence type="ECO:0000256" key="1">
    <source>
        <dbReference type="ARBA" id="ARBA00004442"/>
    </source>
</evidence>
<name>A0A3S0Q7J6_9FLAO</name>